<dbReference type="RefSeq" id="WP_008063948.1">
    <property type="nucleotide sequence ID" value="NZ_AFHG01000058.1"/>
</dbReference>
<name>F5RGQ5_METUF</name>
<feature type="domain" description="XdhC- CoxI" evidence="1">
    <location>
        <begin position="15"/>
        <end position="69"/>
    </location>
</feature>
<evidence type="ECO:0000313" key="4">
    <source>
        <dbReference type="Proteomes" id="UP000005019"/>
    </source>
</evidence>
<keyword evidence="4" id="KW-1185">Reference proteome</keyword>
<feature type="domain" description="XdhC Rossmann" evidence="2">
    <location>
        <begin position="164"/>
        <end position="305"/>
    </location>
</feature>
<gene>
    <name evidence="3" type="ORF">METUNv1_03496</name>
</gene>
<dbReference type="SUPFAM" id="SSF51735">
    <property type="entry name" value="NAD(P)-binding Rossmann-fold domains"/>
    <property type="match status" value="1"/>
</dbReference>
<sequence length="342" mass="36676">MDSLDLEVLTRARDWLHAGHRVMLATVVRTWGSSPRPPGALLALRDDGRAVGSVSGGCIEDDLIHRLRRDGLPRDAHTVSYGVTADEARRFGLPCGGTLQLVLEPLADAGALDELLDRLARNELATRRLDLASGRATLHAGHADQGLHFDGHTLISVFGPRYRLLLIGAGQLSSALARIASALDFAVTVCDPREEYSEEWNVPGTVLTRDMPDDVVIAMRPDARTAVIALTHDPKLDDLALMEALKSPAFYVAALGSRHNNDARRERLKEFDLSEAQIERLHGPAGLYIGSRTPAEIAVSIAAELVAMKNGAAADSLLNVRDAKAALDIAADTLSSCAVAPT</sequence>
<dbReference type="EMBL" id="AFHG01000058">
    <property type="protein sequence ID" value="EGK70109.1"/>
    <property type="molecule type" value="Genomic_DNA"/>
</dbReference>
<dbReference type="Gene3D" id="3.40.50.720">
    <property type="entry name" value="NAD(P)-binding Rossmann-like Domain"/>
    <property type="match status" value="1"/>
</dbReference>
<dbReference type="InterPro" id="IPR027051">
    <property type="entry name" value="XdhC_Rossmann_dom"/>
</dbReference>
<comment type="caution">
    <text evidence="3">The sequence shown here is derived from an EMBL/GenBank/DDBJ whole genome shotgun (WGS) entry which is preliminary data.</text>
</comment>
<dbReference type="Pfam" id="PF02625">
    <property type="entry name" value="XdhC_CoxI"/>
    <property type="match status" value="1"/>
</dbReference>
<dbReference type="OrthoDB" id="9815497at2"/>
<dbReference type="AlphaFoldDB" id="F5RGQ5"/>
<organism evidence="3 4">
    <name type="scientific">Methyloversatilis universalis (strain ATCC BAA-1314 / DSM 25237 / JCM 13912 / CCUG 52030 / FAM5)</name>
    <dbReference type="NCBI Taxonomy" id="1000565"/>
    <lineage>
        <taxon>Bacteria</taxon>
        <taxon>Pseudomonadati</taxon>
        <taxon>Pseudomonadota</taxon>
        <taxon>Betaproteobacteria</taxon>
        <taxon>Nitrosomonadales</taxon>
        <taxon>Sterolibacteriaceae</taxon>
        <taxon>Methyloversatilis</taxon>
    </lineage>
</organism>
<dbReference type="InterPro" id="IPR003777">
    <property type="entry name" value="XdhC_CoxI"/>
</dbReference>
<proteinExistence type="predicted"/>
<accession>F5RGQ5</accession>
<evidence type="ECO:0000259" key="2">
    <source>
        <dbReference type="Pfam" id="PF13478"/>
    </source>
</evidence>
<dbReference type="InterPro" id="IPR036291">
    <property type="entry name" value="NAD(P)-bd_dom_sf"/>
</dbReference>
<dbReference type="InterPro" id="IPR052698">
    <property type="entry name" value="MoCofactor_Util/Proc"/>
</dbReference>
<dbReference type="PANTHER" id="PTHR30388:SF4">
    <property type="entry name" value="MOLYBDENUM COFACTOR INSERTION CHAPERONE PAOD"/>
    <property type="match status" value="1"/>
</dbReference>
<reference evidence="3 4" key="1">
    <citation type="journal article" date="2011" name="J. Bacteriol.">
        <title>Genome sequence of Methyloversatilis universalis FAM5T, a methylotrophic representative of the order Rhodocyclales.</title>
        <authorList>
            <person name="Kittichotirat W."/>
            <person name="Good N.M."/>
            <person name="Hall R."/>
            <person name="Bringel F."/>
            <person name="Lajus A."/>
            <person name="Medigue C."/>
            <person name="Smalley N.E."/>
            <person name="Beck D."/>
            <person name="Bumgarner R."/>
            <person name="Vuilleumier S."/>
            <person name="Kalyuzhnaya M.G."/>
        </authorList>
    </citation>
    <scope>NUCLEOTIDE SEQUENCE [LARGE SCALE GENOMIC DNA]</scope>
    <source>
        <strain evidence="4">ATCC BAA-1314 / JCM 13912 / FAM5</strain>
    </source>
</reference>
<dbReference type="STRING" id="1000565.METUNv1_03496"/>
<dbReference type="Pfam" id="PF13478">
    <property type="entry name" value="XdhC_C"/>
    <property type="match status" value="1"/>
</dbReference>
<evidence type="ECO:0000259" key="1">
    <source>
        <dbReference type="Pfam" id="PF02625"/>
    </source>
</evidence>
<protein>
    <submittedName>
        <fullName evidence="3">Xanthine dehydrogenase</fullName>
    </submittedName>
</protein>
<dbReference type="PANTHER" id="PTHR30388">
    <property type="entry name" value="ALDEHYDE OXIDOREDUCTASE MOLYBDENUM COFACTOR ASSEMBLY PROTEIN"/>
    <property type="match status" value="1"/>
</dbReference>
<evidence type="ECO:0000313" key="3">
    <source>
        <dbReference type="EMBL" id="EGK70109.1"/>
    </source>
</evidence>
<dbReference type="Proteomes" id="UP000005019">
    <property type="component" value="Unassembled WGS sequence"/>
</dbReference>
<dbReference type="eggNOG" id="COG1975">
    <property type="taxonomic scope" value="Bacteria"/>
</dbReference>